<organism evidence="1">
    <name type="scientific">Anopheles sinensis</name>
    <name type="common">Mosquito</name>
    <dbReference type="NCBI Taxonomy" id="74873"/>
    <lineage>
        <taxon>Eukaryota</taxon>
        <taxon>Metazoa</taxon>
        <taxon>Ecdysozoa</taxon>
        <taxon>Arthropoda</taxon>
        <taxon>Hexapoda</taxon>
        <taxon>Insecta</taxon>
        <taxon>Pterygota</taxon>
        <taxon>Neoptera</taxon>
        <taxon>Endopterygota</taxon>
        <taxon>Diptera</taxon>
        <taxon>Nematocera</taxon>
        <taxon>Culicoidea</taxon>
        <taxon>Culicidae</taxon>
        <taxon>Anophelinae</taxon>
        <taxon>Anopheles</taxon>
    </lineage>
</organism>
<reference evidence="2" key="2">
    <citation type="submission" date="2020-05" db="UniProtKB">
        <authorList>
            <consortium name="EnsemblMetazoa"/>
        </authorList>
    </citation>
    <scope>IDENTIFICATION</scope>
</reference>
<name>A0A084VHD2_ANOSI</name>
<proteinExistence type="predicted"/>
<protein>
    <submittedName>
        <fullName evidence="1 2">Transcription factor Sox-3</fullName>
    </submittedName>
</protein>
<dbReference type="Proteomes" id="UP000030765">
    <property type="component" value="Unassembled WGS sequence"/>
</dbReference>
<dbReference type="EMBL" id="ATLV01013152">
    <property type="status" value="NOT_ANNOTATED_CDS"/>
    <property type="molecule type" value="Genomic_DNA"/>
</dbReference>
<gene>
    <name evidence="1" type="ORF">ZHAS_00004673</name>
</gene>
<sequence>MDHLTSSPAPYEKRKSDATGRRSYGFVHYTLRAHLRKSGSGTGQLVTGAFWGGATERDRQKSFHNSFTVWSRLFG</sequence>
<reference evidence="1 3" key="1">
    <citation type="journal article" date="2014" name="BMC Genomics">
        <title>Genome sequence of Anopheles sinensis provides insight into genetics basis of mosquito competence for malaria parasites.</title>
        <authorList>
            <person name="Zhou D."/>
            <person name="Zhang D."/>
            <person name="Ding G."/>
            <person name="Shi L."/>
            <person name="Hou Q."/>
            <person name="Ye Y."/>
            <person name="Xu Y."/>
            <person name="Zhou H."/>
            <person name="Xiong C."/>
            <person name="Li S."/>
            <person name="Yu J."/>
            <person name="Hong S."/>
            <person name="Yu X."/>
            <person name="Zou P."/>
            <person name="Chen C."/>
            <person name="Chang X."/>
            <person name="Wang W."/>
            <person name="Lv Y."/>
            <person name="Sun Y."/>
            <person name="Ma L."/>
            <person name="Shen B."/>
            <person name="Zhu C."/>
        </authorList>
    </citation>
    <scope>NUCLEOTIDE SEQUENCE [LARGE SCALE GENOMIC DNA]</scope>
</reference>
<dbReference type="EnsemblMetazoa" id="ASIC004673-RA">
    <property type="protein sequence ID" value="ASIC004673-PA"/>
    <property type="gene ID" value="ASIC004673"/>
</dbReference>
<evidence type="ECO:0000313" key="2">
    <source>
        <dbReference type="EnsemblMetazoa" id="ASIC004673-PA"/>
    </source>
</evidence>
<dbReference type="AlphaFoldDB" id="A0A084VHD2"/>
<evidence type="ECO:0000313" key="3">
    <source>
        <dbReference type="Proteomes" id="UP000030765"/>
    </source>
</evidence>
<dbReference type="EMBL" id="KE524842">
    <property type="protein sequence ID" value="KFB37376.1"/>
    <property type="molecule type" value="Genomic_DNA"/>
</dbReference>
<dbReference type="VEuPathDB" id="VectorBase:ASIC004673"/>
<keyword evidence="3" id="KW-1185">Reference proteome</keyword>
<accession>A0A084VHD2</accession>
<evidence type="ECO:0000313" key="1">
    <source>
        <dbReference type="EMBL" id="KFB37376.1"/>
    </source>
</evidence>